<reference evidence="1" key="2">
    <citation type="submission" date="2012-06" db="EMBL/GenBank/DDBJ databases">
        <authorList>
            <person name="Yu Y."/>
            <person name="Currie J."/>
            <person name="Lomeli R."/>
            <person name="Angelova A."/>
            <person name="Collura K."/>
            <person name="Wissotski M."/>
            <person name="Campos D."/>
            <person name="Kudrna D."/>
            <person name="Golser W."/>
            <person name="Ashely E."/>
            <person name="Descour A."/>
            <person name="Fernandes J."/>
            <person name="Soderlund C."/>
            <person name="Walbot V."/>
        </authorList>
    </citation>
    <scope>NUCLEOTIDE SEQUENCE</scope>
    <source>
        <strain evidence="1">B73</strain>
    </source>
</reference>
<name>C0PB66_MAIZE</name>
<accession>C0PB66</accession>
<evidence type="ECO:0000313" key="1">
    <source>
        <dbReference type="EMBL" id="ACN31411.1"/>
    </source>
</evidence>
<protein>
    <submittedName>
        <fullName evidence="1">Uncharacterized protein</fullName>
    </submittedName>
</protein>
<organism evidence="1">
    <name type="scientific">Zea mays</name>
    <name type="common">Maize</name>
    <dbReference type="NCBI Taxonomy" id="4577"/>
    <lineage>
        <taxon>Eukaryota</taxon>
        <taxon>Viridiplantae</taxon>
        <taxon>Streptophyta</taxon>
        <taxon>Embryophyta</taxon>
        <taxon>Tracheophyta</taxon>
        <taxon>Spermatophyta</taxon>
        <taxon>Magnoliopsida</taxon>
        <taxon>Liliopsida</taxon>
        <taxon>Poales</taxon>
        <taxon>Poaceae</taxon>
        <taxon>PACMAD clade</taxon>
        <taxon>Panicoideae</taxon>
        <taxon>Andropogonodae</taxon>
        <taxon>Andropogoneae</taxon>
        <taxon>Tripsacinae</taxon>
        <taxon>Zea</taxon>
    </lineage>
</organism>
<dbReference type="EMBL" id="BT065535">
    <property type="protein sequence ID" value="ACN31411.1"/>
    <property type="molecule type" value="mRNA"/>
</dbReference>
<reference evidence="1" key="1">
    <citation type="journal article" date="2009" name="PLoS Genet.">
        <title>Sequencing, mapping, and analysis of 27,455 maize full-length cDNAs.</title>
        <authorList>
            <person name="Soderlund C."/>
            <person name="Descour A."/>
            <person name="Kudrna D."/>
            <person name="Bomhoff M."/>
            <person name="Boyd L."/>
            <person name="Currie J."/>
            <person name="Angelova A."/>
            <person name="Collura K."/>
            <person name="Wissotski M."/>
            <person name="Ashley E."/>
            <person name="Morrow D."/>
            <person name="Fernandes J."/>
            <person name="Walbot V."/>
            <person name="Yu Y."/>
        </authorList>
    </citation>
    <scope>NUCLEOTIDE SEQUENCE</scope>
    <source>
        <strain evidence="1">B73</strain>
    </source>
</reference>
<sequence>MCKLPLMYRLLSQPRAPSNSAVYKDTVSATSLVLLGGYTMKPKLLPPAGESTYKAT</sequence>
<dbReference type="AlphaFoldDB" id="C0PB66"/>
<proteinExistence type="evidence at transcript level"/>